<dbReference type="PANTHER" id="PTHR11266">
    <property type="entry name" value="PEROXISOMAL MEMBRANE PROTEIN 2, PXMP2 MPV17"/>
    <property type="match status" value="1"/>
</dbReference>
<evidence type="ECO:0000256" key="5">
    <source>
        <dbReference type="ARBA" id="ARBA00023136"/>
    </source>
</evidence>
<dbReference type="EMBL" id="BFEA01000019">
    <property type="protein sequence ID" value="GBG61420.1"/>
    <property type="molecule type" value="Genomic_DNA"/>
</dbReference>
<keyword evidence="4" id="KW-1133">Transmembrane helix</keyword>
<dbReference type="OMA" id="WYQSKLA"/>
<evidence type="ECO:0000256" key="6">
    <source>
        <dbReference type="RuleBase" id="RU363053"/>
    </source>
</evidence>
<evidence type="ECO:0000313" key="8">
    <source>
        <dbReference type="Proteomes" id="UP000265515"/>
    </source>
</evidence>
<protein>
    <recommendedName>
        <fullName evidence="9">Peroxisomal membrane protein MPV17</fullName>
    </recommendedName>
</protein>
<comment type="subcellular location">
    <subcellularLocation>
        <location evidence="1">Membrane</location>
        <topology evidence="1">Multi-pass membrane protein</topology>
    </subcellularLocation>
</comment>
<accession>A0A388JUG4</accession>
<comment type="similarity">
    <text evidence="2 6">Belongs to the peroxisomal membrane protein PXMP2/4 family.</text>
</comment>
<reference evidence="7 8" key="1">
    <citation type="journal article" date="2018" name="Cell">
        <title>The Chara Genome: Secondary Complexity and Implications for Plant Terrestrialization.</title>
        <authorList>
            <person name="Nishiyama T."/>
            <person name="Sakayama H."/>
            <person name="Vries J.D."/>
            <person name="Buschmann H."/>
            <person name="Saint-Marcoux D."/>
            <person name="Ullrich K.K."/>
            <person name="Haas F.B."/>
            <person name="Vanderstraeten L."/>
            <person name="Becker D."/>
            <person name="Lang D."/>
            <person name="Vosolsobe S."/>
            <person name="Rombauts S."/>
            <person name="Wilhelmsson P.K.I."/>
            <person name="Janitza P."/>
            <person name="Kern R."/>
            <person name="Heyl A."/>
            <person name="Rumpler F."/>
            <person name="Villalobos L.I.A.C."/>
            <person name="Clay J.M."/>
            <person name="Skokan R."/>
            <person name="Toyoda A."/>
            <person name="Suzuki Y."/>
            <person name="Kagoshima H."/>
            <person name="Schijlen E."/>
            <person name="Tajeshwar N."/>
            <person name="Catarino B."/>
            <person name="Hetherington A.J."/>
            <person name="Saltykova A."/>
            <person name="Bonnot C."/>
            <person name="Breuninger H."/>
            <person name="Symeonidi A."/>
            <person name="Radhakrishnan G.V."/>
            <person name="Van Nieuwerburgh F."/>
            <person name="Deforce D."/>
            <person name="Chang C."/>
            <person name="Karol K.G."/>
            <person name="Hedrich R."/>
            <person name="Ulvskov P."/>
            <person name="Glockner G."/>
            <person name="Delwiche C.F."/>
            <person name="Petrasek J."/>
            <person name="Van de Peer Y."/>
            <person name="Friml J."/>
            <person name="Beilby M."/>
            <person name="Dolan L."/>
            <person name="Kohara Y."/>
            <person name="Sugano S."/>
            <person name="Fujiyama A."/>
            <person name="Delaux P.-M."/>
            <person name="Quint M."/>
            <person name="TheiBen G."/>
            <person name="Hagemann M."/>
            <person name="Harholt J."/>
            <person name="Dunand C."/>
            <person name="Zachgo S."/>
            <person name="Langdale J."/>
            <person name="Maumus F."/>
            <person name="Straeten D.V.D."/>
            <person name="Gould S.B."/>
            <person name="Rensing S.A."/>
        </authorList>
    </citation>
    <scope>NUCLEOTIDE SEQUENCE [LARGE SCALE GENOMIC DNA]</scope>
    <source>
        <strain evidence="7 8">S276</strain>
    </source>
</reference>
<evidence type="ECO:0000256" key="3">
    <source>
        <dbReference type="ARBA" id="ARBA00022692"/>
    </source>
</evidence>
<comment type="caution">
    <text evidence="7">The sequence shown here is derived from an EMBL/GenBank/DDBJ whole genome shotgun (WGS) entry which is preliminary data.</text>
</comment>
<dbReference type="STRING" id="69332.A0A388JUG4"/>
<dbReference type="PANTHER" id="PTHR11266:SF17">
    <property type="entry name" value="PROTEIN MPV17"/>
    <property type="match status" value="1"/>
</dbReference>
<evidence type="ECO:0000256" key="2">
    <source>
        <dbReference type="ARBA" id="ARBA00006824"/>
    </source>
</evidence>
<evidence type="ECO:0000256" key="1">
    <source>
        <dbReference type="ARBA" id="ARBA00004141"/>
    </source>
</evidence>
<dbReference type="GO" id="GO:0005739">
    <property type="term" value="C:mitochondrion"/>
    <property type="evidence" value="ECO:0007669"/>
    <property type="project" value="EnsemblPlants"/>
</dbReference>
<dbReference type="OrthoDB" id="10267969at2759"/>
<dbReference type="Gramene" id="GBG61420">
    <property type="protein sequence ID" value="GBG61420"/>
    <property type="gene ID" value="CBR_g20451"/>
</dbReference>
<keyword evidence="3" id="KW-0812">Transmembrane</keyword>
<dbReference type="InterPro" id="IPR007248">
    <property type="entry name" value="Mpv17_PMP22"/>
</dbReference>
<keyword evidence="8" id="KW-1185">Reference proteome</keyword>
<organism evidence="7 8">
    <name type="scientific">Chara braunii</name>
    <name type="common">Braun's stonewort</name>
    <dbReference type="NCBI Taxonomy" id="69332"/>
    <lineage>
        <taxon>Eukaryota</taxon>
        <taxon>Viridiplantae</taxon>
        <taxon>Streptophyta</taxon>
        <taxon>Charophyceae</taxon>
        <taxon>Charales</taxon>
        <taxon>Characeae</taxon>
        <taxon>Chara</taxon>
    </lineage>
</organism>
<dbReference type="AlphaFoldDB" id="A0A388JUG4"/>
<dbReference type="GO" id="GO:0016020">
    <property type="term" value="C:membrane"/>
    <property type="evidence" value="ECO:0007669"/>
    <property type="project" value="UniProtKB-SubCell"/>
</dbReference>
<evidence type="ECO:0000256" key="4">
    <source>
        <dbReference type="ARBA" id="ARBA00022989"/>
    </source>
</evidence>
<evidence type="ECO:0000313" key="7">
    <source>
        <dbReference type="EMBL" id="GBG61420.1"/>
    </source>
</evidence>
<sequence length="233" mass="26381">MVLALGAAHNAWGWYQHQLAKRPMRTQIVTSGILWGLGDGIAQRLDATVAMEKKVIKDDLCLSSPHRRGEKTKEPEWMNWRRLMTTSLYGAAFIGPVGHRWYERLDLIVTQNLLLRPNTINFIAAKLLADTLLFGPIHLVAFFAFTGLAEGKAVSQVKREVVRDFVPAFLMEGTFWPIVQAANFRFVPVRHQLLFVNACCLFDSIFLSWLKHQADAPWKKWLASSFGDKTATG</sequence>
<keyword evidence="5" id="KW-0472">Membrane</keyword>
<name>A0A388JUG4_CHABU</name>
<dbReference type="Proteomes" id="UP000265515">
    <property type="component" value="Unassembled WGS sequence"/>
</dbReference>
<dbReference type="Pfam" id="PF04117">
    <property type="entry name" value="Mpv17_PMP22"/>
    <property type="match status" value="1"/>
</dbReference>
<gene>
    <name evidence="7" type="ORF">CBR_g20451</name>
</gene>
<proteinExistence type="inferred from homology"/>
<evidence type="ECO:0008006" key="9">
    <source>
        <dbReference type="Google" id="ProtNLM"/>
    </source>
</evidence>